<evidence type="ECO:0000313" key="2">
    <source>
        <dbReference type="Proteomes" id="UP000822142"/>
    </source>
</evidence>
<dbReference type="Proteomes" id="UP000822142">
    <property type="component" value="Unassembled WGS sequence"/>
</dbReference>
<keyword evidence="2" id="KW-1185">Reference proteome</keyword>
<sequence length="36" mass="4347">MSKLIAKEYKRFEDIKNMRENGLEFWSARELTLALD</sequence>
<protein>
    <submittedName>
        <fullName evidence="1">DinD protein</fullName>
    </submittedName>
</protein>
<dbReference type="EMBL" id="JAAITA010000023">
    <property type="protein sequence ID" value="NSJ87130.1"/>
    <property type="molecule type" value="Genomic_DNA"/>
</dbReference>
<gene>
    <name evidence="1" type="ORF">G5A70_13320</name>
</gene>
<name>A0ABX2IAW8_BLAHA</name>
<reference evidence="1 2" key="1">
    <citation type="journal article" date="2020" name="Cell Host Microbe">
        <title>Functional and Genomic Variation between Human-Derived Isolates of Lachnospiraceae Reveals Inter- and Intra-Species Diversity.</title>
        <authorList>
            <person name="Sorbara M.T."/>
            <person name="Littmann E.R."/>
            <person name="Fontana E."/>
            <person name="Moody T.U."/>
            <person name="Kohout C.E."/>
            <person name="Gjonbalaj M."/>
            <person name="Eaton V."/>
            <person name="Seok R."/>
            <person name="Leiner I.M."/>
            <person name="Pamer E.G."/>
        </authorList>
    </citation>
    <scope>NUCLEOTIDE SEQUENCE [LARGE SCALE GENOMIC DNA]</scope>
    <source>
        <strain evidence="1 2">MSK.15.26</strain>
    </source>
</reference>
<comment type="caution">
    <text evidence="1">The sequence shown here is derived from an EMBL/GenBank/DDBJ whole genome shotgun (WGS) entry which is preliminary data.</text>
</comment>
<proteinExistence type="predicted"/>
<accession>A0ABX2IAW8</accession>
<evidence type="ECO:0000313" key="1">
    <source>
        <dbReference type="EMBL" id="NSJ87130.1"/>
    </source>
</evidence>
<organism evidence="1 2">
    <name type="scientific">Blautia hansenii</name>
    <name type="common">Ruminococcus hansenii</name>
    <dbReference type="NCBI Taxonomy" id="1322"/>
    <lineage>
        <taxon>Bacteria</taxon>
        <taxon>Bacillati</taxon>
        <taxon>Bacillota</taxon>
        <taxon>Clostridia</taxon>
        <taxon>Lachnospirales</taxon>
        <taxon>Lachnospiraceae</taxon>
        <taxon>Blautia</taxon>
    </lineage>
</organism>